<evidence type="ECO:0000256" key="1">
    <source>
        <dbReference type="ARBA" id="ARBA00006484"/>
    </source>
</evidence>
<dbReference type="PANTHER" id="PTHR43943">
    <property type="entry name" value="DEHYDROGENASE/REDUCTASE (SDR FAMILY) MEMBER 4"/>
    <property type="match status" value="1"/>
</dbReference>
<dbReference type="RefSeq" id="WP_163701076.1">
    <property type="nucleotide sequence ID" value="NZ_AP022595.1"/>
</dbReference>
<dbReference type="PROSITE" id="PS00061">
    <property type="entry name" value="ADH_SHORT"/>
    <property type="match status" value="1"/>
</dbReference>
<comment type="similarity">
    <text evidence="1 2">Belongs to the short-chain dehydrogenases/reductases (SDR) family.</text>
</comment>
<dbReference type="Gene3D" id="3.40.50.720">
    <property type="entry name" value="NAD(P)-binding Rossmann-like Domain"/>
    <property type="match status" value="1"/>
</dbReference>
<dbReference type="InterPro" id="IPR002347">
    <property type="entry name" value="SDR_fam"/>
</dbReference>
<dbReference type="KEGG" id="msar:MSAR_47360"/>
<protein>
    <submittedName>
        <fullName evidence="3">Oxidoreductase</fullName>
    </submittedName>
</protein>
<dbReference type="PRINTS" id="PR00081">
    <property type="entry name" value="GDHRDH"/>
</dbReference>
<evidence type="ECO:0000313" key="3">
    <source>
        <dbReference type="EMBL" id="BBY61600.1"/>
    </source>
</evidence>
<dbReference type="EMBL" id="AP022595">
    <property type="protein sequence ID" value="BBY61600.1"/>
    <property type="molecule type" value="Genomic_DNA"/>
</dbReference>
<dbReference type="PRINTS" id="PR00080">
    <property type="entry name" value="SDRFAMILY"/>
</dbReference>
<dbReference type="SUPFAM" id="SSF51735">
    <property type="entry name" value="NAD(P)-binding Rossmann-fold domains"/>
    <property type="match status" value="1"/>
</dbReference>
<keyword evidence="4" id="KW-1185">Reference proteome</keyword>
<proteinExistence type="inferred from homology"/>
<dbReference type="InterPro" id="IPR020904">
    <property type="entry name" value="Sc_DH/Rdtase_CS"/>
</dbReference>
<dbReference type="AlphaFoldDB" id="A0A7I7SY91"/>
<evidence type="ECO:0000313" key="4">
    <source>
        <dbReference type="Proteomes" id="UP000466445"/>
    </source>
</evidence>
<sequence length="278" mass="28953">MGQRFSGQRALVTGASRGIGAAIAQRLAAGGADVAIVARTAERHDHLPGSLAETRERLAGYGTTVATVVADLTDEDQRATIVAGAVEQLGGPIDILVNNAAAAIYQPVVGYARKRRRITYEANVFAPMDLADAVVPAMLDRGRGFIVNVSSSTASVWPGPPFTLTSPGTSTGMYGSSKAALVRWSNALGVELYGRGVRVNAVRPKVAVLTEGAQALVGETIRPDQLESVEQMVESVVALCDCAPEVTGQVFASLDLIAAWGLDVRGLDGQSLVKQPSA</sequence>
<evidence type="ECO:0000256" key="2">
    <source>
        <dbReference type="RuleBase" id="RU000363"/>
    </source>
</evidence>
<dbReference type="Proteomes" id="UP000466445">
    <property type="component" value="Chromosome"/>
</dbReference>
<accession>A0A7I7SY91</accession>
<gene>
    <name evidence="3" type="ORF">MSAR_47360</name>
</gene>
<dbReference type="PANTHER" id="PTHR43943:SF2">
    <property type="entry name" value="DEHYDROGENASE_REDUCTASE 4"/>
    <property type="match status" value="1"/>
</dbReference>
<dbReference type="CDD" id="cd05233">
    <property type="entry name" value="SDR_c"/>
    <property type="match status" value="1"/>
</dbReference>
<organism evidence="3 4">
    <name type="scientific">Mycolicibacterium sarraceniae</name>
    <dbReference type="NCBI Taxonomy" id="1534348"/>
    <lineage>
        <taxon>Bacteria</taxon>
        <taxon>Bacillati</taxon>
        <taxon>Actinomycetota</taxon>
        <taxon>Actinomycetes</taxon>
        <taxon>Mycobacteriales</taxon>
        <taxon>Mycobacteriaceae</taxon>
        <taxon>Mycolicibacterium</taxon>
    </lineage>
</organism>
<dbReference type="Pfam" id="PF00106">
    <property type="entry name" value="adh_short"/>
    <property type="match status" value="1"/>
</dbReference>
<name>A0A7I7SY91_9MYCO</name>
<dbReference type="InterPro" id="IPR036291">
    <property type="entry name" value="NAD(P)-bd_dom_sf"/>
</dbReference>
<reference evidence="3 4" key="1">
    <citation type="journal article" date="2019" name="Emerg. Microbes Infect.">
        <title>Comprehensive subspecies identification of 175 nontuberculous mycobacteria species based on 7547 genomic profiles.</title>
        <authorList>
            <person name="Matsumoto Y."/>
            <person name="Kinjo T."/>
            <person name="Motooka D."/>
            <person name="Nabeya D."/>
            <person name="Jung N."/>
            <person name="Uechi K."/>
            <person name="Horii T."/>
            <person name="Iida T."/>
            <person name="Fujita J."/>
            <person name="Nakamura S."/>
        </authorList>
    </citation>
    <scope>NUCLEOTIDE SEQUENCE [LARGE SCALE GENOMIC DNA]</scope>
    <source>
        <strain evidence="3 4">JCM 30395</strain>
    </source>
</reference>